<protein>
    <submittedName>
        <fullName evidence="1">Uncharacterized protein</fullName>
    </submittedName>
</protein>
<accession>A0A2G9GAD7</accession>
<dbReference type="Proteomes" id="UP000231279">
    <property type="component" value="Unassembled WGS sequence"/>
</dbReference>
<dbReference type="EMBL" id="NKXS01006026">
    <property type="protein sequence ID" value="PIN02192.1"/>
    <property type="molecule type" value="Genomic_DNA"/>
</dbReference>
<gene>
    <name evidence="1" type="ORF">CDL12_25293</name>
</gene>
<sequence>MNAFAGPLLNLAPDGIGRDNLLLIIPDNAEGLLPERLLCERLKFSKELSFPNDGGIIPESELLLRSNKYCNLTKFPSSDGIPDKKLLLKLKLCKPSQFSRTSGMFPVNLFLDKSRNWRLVSWPILRGIFPFN</sequence>
<proteinExistence type="predicted"/>
<dbReference type="AlphaFoldDB" id="A0A2G9GAD7"/>
<evidence type="ECO:0000313" key="1">
    <source>
        <dbReference type="EMBL" id="PIN02192.1"/>
    </source>
</evidence>
<keyword evidence="2" id="KW-1185">Reference proteome</keyword>
<name>A0A2G9GAD7_9LAMI</name>
<reference evidence="2" key="1">
    <citation type="journal article" date="2018" name="Gigascience">
        <title>Genome assembly of the Pink Ipe (Handroanthus impetiginosus, Bignoniaceae), a highly valued, ecologically keystone Neotropical timber forest tree.</title>
        <authorList>
            <person name="Silva-Junior O.B."/>
            <person name="Grattapaglia D."/>
            <person name="Novaes E."/>
            <person name="Collevatti R.G."/>
        </authorList>
    </citation>
    <scope>NUCLEOTIDE SEQUENCE [LARGE SCALE GENOMIC DNA]</scope>
    <source>
        <strain evidence="2">cv. UFG-1</strain>
    </source>
</reference>
<organism evidence="1 2">
    <name type="scientific">Handroanthus impetiginosus</name>
    <dbReference type="NCBI Taxonomy" id="429701"/>
    <lineage>
        <taxon>Eukaryota</taxon>
        <taxon>Viridiplantae</taxon>
        <taxon>Streptophyta</taxon>
        <taxon>Embryophyta</taxon>
        <taxon>Tracheophyta</taxon>
        <taxon>Spermatophyta</taxon>
        <taxon>Magnoliopsida</taxon>
        <taxon>eudicotyledons</taxon>
        <taxon>Gunneridae</taxon>
        <taxon>Pentapetalae</taxon>
        <taxon>asterids</taxon>
        <taxon>lamiids</taxon>
        <taxon>Lamiales</taxon>
        <taxon>Bignoniaceae</taxon>
        <taxon>Crescentiina</taxon>
        <taxon>Tabebuia alliance</taxon>
        <taxon>Handroanthus</taxon>
    </lineage>
</organism>
<comment type="caution">
    <text evidence="1">The sequence shown here is derived from an EMBL/GenBank/DDBJ whole genome shotgun (WGS) entry which is preliminary data.</text>
</comment>
<evidence type="ECO:0000313" key="2">
    <source>
        <dbReference type="Proteomes" id="UP000231279"/>
    </source>
</evidence>